<proteinExistence type="predicted"/>
<comment type="caution">
    <text evidence="1">The sequence shown here is derived from an EMBL/GenBank/DDBJ whole genome shotgun (WGS) entry which is preliminary data.</text>
</comment>
<dbReference type="AlphaFoldDB" id="A0A426ZYY5"/>
<accession>A0A426ZYY5</accession>
<gene>
    <name evidence="1" type="ORF">B296_00001943</name>
</gene>
<evidence type="ECO:0000313" key="2">
    <source>
        <dbReference type="Proteomes" id="UP000287651"/>
    </source>
</evidence>
<dbReference type="Proteomes" id="UP000287651">
    <property type="component" value="Unassembled WGS sequence"/>
</dbReference>
<sequence length="201" mass="22731">MQFVSLGVRSEIRRRDQEACWEHTERSLGRRPEDLLQVCQMLMNWRNGDKQLTAGELPMSVVKAVRKGDDRPWPSTRAADHGYTPCRGDRLRPSQFDCPWRASKGDDADCKGGRPLVGLGLQYGPQFCMAQRNRETTSLRLEFPADRAGGNASVVIDGIMAVAVMWMPFSYSFLRSWAVDPRSSSGKTFNIMVRSSVKSWK</sequence>
<reference evidence="1 2" key="1">
    <citation type="journal article" date="2014" name="Agronomy (Basel)">
        <title>A Draft Genome Sequence for Ensete ventricosum, the Drought-Tolerant Tree Against Hunger.</title>
        <authorList>
            <person name="Harrison J."/>
            <person name="Moore K.A."/>
            <person name="Paszkiewicz K."/>
            <person name="Jones T."/>
            <person name="Grant M."/>
            <person name="Ambacheew D."/>
            <person name="Muzemil S."/>
            <person name="Studholme D.J."/>
        </authorList>
    </citation>
    <scope>NUCLEOTIDE SEQUENCE [LARGE SCALE GENOMIC DNA]</scope>
</reference>
<evidence type="ECO:0000313" key="1">
    <source>
        <dbReference type="EMBL" id="RRT69173.1"/>
    </source>
</evidence>
<name>A0A426ZYY5_ENSVE</name>
<dbReference type="EMBL" id="AMZH03004435">
    <property type="protein sequence ID" value="RRT69173.1"/>
    <property type="molecule type" value="Genomic_DNA"/>
</dbReference>
<organism evidence="1 2">
    <name type="scientific">Ensete ventricosum</name>
    <name type="common">Abyssinian banana</name>
    <name type="synonym">Musa ensete</name>
    <dbReference type="NCBI Taxonomy" id="4639"/>
    <lineage>
        <taxon>Eukaryota</taxon>
        <taxon>Viridiplantae</taxon>
        <taxon>Streptophyta</taxon>
        <taxon>Embryophyta</taxon>
        <taxon>Tracheophyta</taxon>
        <taxon>Spermatophyta</taxon>
        <taxon>Magnoliopsida</taxon>
        <taxon>Liliopsida</taxon>
        <taxon>Zingiberales</taxon>
        <taxon>Musaceae</taxon>
        <taxon>Ensete</taxon>
    </lineage>
</organism>
<protein>
    <submittedName>
        <fullName evidence="1">Uncharacterized protein</fullName>
    </submittedName>
</protein>